<dbReference type="EMBL" id="DWYS01000001">
    <property type="protein sequence ID" value="HJB06260.1"/>
    <property type="molecule type" value="Genomic_DNA"/>
</dbReference>
<organism evidence="4 5">
    <name type="scientific">Candidatus Enterocloster faecavium</name>
    <dbReference type="NCBI Taxonomy" id="2838560"/>
    <lineage>
        <taxon>Bacteria</taxon>
        <taxon>Bacillati</taxon>
        <taxon>Bacillota</taxon>
        <taxon>Clostridia</taxon>
        <taxon>Lachnospirales</taxon>
        <taxon>Lachnospiraceae</taxon>
        <taxon>Enterocloster</taxon>
    </lineage>
</organism>
<dbReference type="Pfam" id="PF13420">
    <property type="entry name" value="Acetyltransf_4"/>
    <property type="match status" value="1"/>
</dbReference>
<reference evidence="4" key="2">
    <citation type="submission" date="2021-04" db="EMBL/GenBank/DDBJ databases">
        <authorList>
            <person name="Gilroy R."/>
        </authorList>
    </citation>
    <scope>NUCLEOTIDE SEQUENCE</scope>
    <source>
        <strain evidence="4">CHK188-4685</strain>
    </source>
</reference>
<dbReference type="PANTHER" id="PTHR43072">
    <property type="entry name" value="N-ACETYLTRANSFERASE"/>
    <property type="match status" value="1"/>
</dbReference>
<sequence>MDHQNIRIRAAVPEDAKTLLEIYRPYVEHTAITFEYEVPSEEEFEKRIRKVLSRYPYLVAEEDGQAAGYAYASPFKEREAYDWAVENSIYVDQNRKRRGIGGKLHEALEAALKEQGILNMNACIAWPREEDPYLTKNSVDFHGHLGYRLVGQFYQCGYKFGRWYDMVWMEKQIGEHLPIQPRPKTFEEIRGRIF</sequence>
<keyword evidence="1" id="KW-0808">Transferase</keyword>
<protein>
    <submittedName>
        <fullName evidence="4">GNAT family N-acetyltransferase</fullName>
    </submittedName>
</protein>
<proteinExistence type="predicted"/>
<dbReference type="PROSITE" id="PS51186">
    <property type="entry name" value="GNAT"/>
    <property type="match status" value="1"/>
</dbReference>
<dbReference type="CDD" id="cd04301">
    <property type="entry name" value="NAT_SF"/>
    <property type="match status" value="1"/>
</dbReference>
<name>A0A9D2RIR1_9FIRM</name>
<evidence type="ECO:0000313" key="4">
    <source>
        <dbReference type="EMBL" id="HJB06260.1"/>
    </source>
</evidence>
<dbReference type="Gene3D" id="3.40.630.30">
    <property type="match status" value="1"/>
</dbReference>
<dbReference type="PANTHER" id="PTHR43072:SF23">
    <property type="entry name" value="UPF0039 PROTEIN C11D3.02C"/>
    <property type="match status" value="1"/>
</dbReference>
<evidence type="ECO:0000256" key="2">
    <source>
        <dbReference type="ARBA" id="ARBA00023315"/>
    </source>
</evidence>
<dbReference type="SUPFAM" id="SSF55729">
    <property type="entry name" value="Acyl-CoA N-acyltransferases (Nat)"/>
    <property type="match status" value="1"/>
</dbReference>
<evidence type="ECO:0000313" key="5">
    <source>
        <dbReference type="Proteomes" id="UP000886804"/>
    </source>
</evidence>
<dbReference type="InterPro" id="IPR016181">
    <property type="entry name" value="Acyl_CoA_acyltransferase"/>
</dbReference>
<dbReference type="InterPro" id="IPR000182">
    <property type="entry name" value="GNAT_dom"/>
</dbReference>
<dbReference type="AlphaFoldDB" id="A0A9D2RIR1"/>
<accession>A0A9D2RIR1</accession>
<comment type="caution">
    <text evidence="4">The sequence shown here is derived from an EMBL/GenBank/DDBJ whole genome shotgun (WGS) entry which is preliminary data.</text>
</comment>
<dbReference type="GO" id="GO:0016747">
    <property type="term" value="F:acyltransferase activity, transferring groups other than amino-acyl groups"/>
    <property type="evidence" value="ECO:0007669"/>
    <property type="project" value="InterPro"/>
</dbReference>
<feature type="domain" description="N-acetyltransferase" evidence="3">
    <location>
        <begin position="6"/>
        <end position="174"/>
    </location>
</feature>
<dbReference type="Proteomes" id="UP000886804">
    <property type="component" value="Unassembled WGS sequence"/>
</dbReference>
<gene>
    <name evidence="4" type="ORF">H9716_00115</name>
</gene>
<evidence type="ECO:0000256" key="1">
    <source>
        <dbReference type="ARBA" id="ARBA00022679"/>
    </source>
</evidence>
<evidence type="ECO:0000259" key="3">
    <source>
        <dbReference type="PROSITE" id="PS51186"/>
    </source>
</evidence>
<reference evidence="4" key="1">
    <citation type="journal article" date="2021" name="PeerJ">
        <title>Extensive microbial diversity within the chicken gut microbiome revealed by metagenomics and culture.</title>
        <authorList>
            <person name="Gilroy R."/>
            <person name="Ravi A."/>
            <person name="Getino M."/>
            <person name="Pursley I."/>
            <person name="Horton D.L."/>
            <person name="Alikhan N.F."/>
            <person name="Baker D."/>
            <person name="Gharbi K."/>
            <person name="Hall N."/>
            <person name="Watson M."/>
            <person name="Adriaenssens E.M."/>
            <person name="Foster-Nyarko E."/>
            <person name="Jarju S."/>
            <person name="Secka A."/>
            <person name="Antonio M."/>
            <person name="Oren A."/>
            <person name="Chaudhuri R.R."/>
            <person name="La Ragione R."/>
            <person name="Hildebrand F."/>
            <person name="Pallen M.J."/>
        </authorList>
    </citation>
    <scope>NUCLEOTIDE SEQUENCE</scope>
    <source>
        <strain evidence="4">CHK188-4685</strain>
    </source>
</reference>
<keyword evidence="2" id="KW-0012">Acyltransferase</keyword>